<feature type="domain" description="DUF58" evidence="2">
    <location>
        <begin position="211"/>
        <end position="327"/>
    </location>
</feature>
<dbReference type="AlphaFoldDB" id="A0A9E7U8E9"/>
<protein>
    <submittedName>
        <fullName evidence="3">DUF58 domain-containing protein</fullName>
    </submittedName>
</protein>
<dbReference type="EMBL" id="CP104003">
    <property type="protein sequence ID" value="UWM54721.1"/>
    <property type="molecule type" value="Genomic_DNA"/>
</dbReference>
<dbReference type="RefSeq" id="WP_260593726.1">
    <property type="nucleotide sequence ID" value="NZ_CP104003.1"/>
</dbReference>
<evidence type="ECO:0000259" key="2">
    <source>
        <dbReference type="Pfam" id="PF01882"/>
    </source>
</evidence>
<dbReference type="PANTHER" id="PTHR33608:SF6">
    <property type="entry name" value="BLL2464 PROTEIN"/>
    <property type="match status" value="1"/>
</dbReference>
<proteinExistence type="predicted"/>
<name>A0A9E7U8E9_9EURY</name>
<feature type="region of interest" description="Disordered" evidence="1">
    <location>
        <begin position="413"/>
        <end position="452"/>
    </location>
</feature>
<dbReference type="InterPro" id="IPR002881">
    <property type="entry name" value="DUF58"/>
</dbReference>
<feature type="compositionally biased region" description="Basic and acidic residues" evidence="1">
    <location>
        <begin position="434"/>
        <end position="452"/>
    </location>
</feature>
<evidence type="ECO:0000256" key="1">
    <source>
        <dbReference type="SAM" id="MobiDB-lite"/>
    </source>
</evidence>
<dbReference type="PANTHER" id="PTHR33608">
    <property type="entry name" value="BLL2464 PROTEIN"/>
    <property type="match status" value="1"/>
</dbReference>
<evidence type="ECO:0000313" key="4">
    <source>
        <dbReference type="Proteomes" id="UP001057580"/>
    </source>
</evidence>
<dbReference type="InterPro" id="IPR047589">
    <property type="entry name" value="DUF11_rpt"/>
</dbReference>
<dbReference type="GeneID" id="74940800"/>
<organism evidence="3 4">
    <name type="scientific">Salinirubellus salinus</name>
    <dbReference type="NCBI Taxonomy" id="1364945"/>
    <lineage>
        <taxon>Archaea</taxon>
        <taxon>Methanobacteriati</taxon>
        <taxon>Methanobacteriota</taxon>
        <taxon>Stenosarchaea group</taxon>
        <taxon>Halobacteria</taxon>
        <taxon>Halobacteriales</taxon>
        <taxon>Natronomonadaceae</taxon>
        <taxon>Salinirubellus</taxon>
    </lineage>
</organism>
<keyword evidence="4" id="KW-1185">Reference proteome</keyword>
<dbReference type="NCBIfam" id="TIGR01451">
    <property type="entry name" value="B_ant_repeat"/>
    <property type="match status" value="1"/>
</dbReference>
<gene>
    <name evidence="3" type="ORF">N0B31_00220</name>
</gene>
<sequence length="452" mass="48112">MSGPEPTRRATPGEPLDRETNRWLGVNALAAGSVGVLLSRPALVLAAVLGVAFGAYARAGGPPDARVSLSREISETVSRPGESVRVTVTVRNEGDSLLPDLRVVDGVPEGLTVVEGSPRHATALRPGKAAAFTYEVRAVRGHHTFAPATVLVHGFSGSVERELAVRAETPTTLDCTPELVVGDSLPLRTQTTPFTGRVVTDTGGPGTEFHSVREYRPGDPLSRIDWRRAARTGEYATLQFRPERAATVALVVDTREEAYRAPDPDSPSAVERSVTAAGEAFTSLLATGDRVALAAYGPAEFWLPPGAGDEHRASAREALGTHRAFAPTPGDDPFFPGIRLRRLRRRLPGDAQVVLFTPLADDYVVNVARRLDAYGHLVTVVSPDPTAGRSDGQRLARVERSLRASTLRAAGIRVVDWPPTGRSRPPSPVPAGGGRREPSGGDRAPPVRDGRP</sequence>
<accession>A0A9E7U8E9</accession>
<dbReference type="KEGG" id="ssai:N0B31_00220"/>
<reference evidence="3" key="1">
    <citation type="submission" date="2022-09" db="EMBL/GenBank/DDBJ databases">
        <title>Diverse halophilic archaea isolated from saline environments.</title>
        <authorList>
            <person name="Cui H.-L."/>
        </authorList>
    </citation>
    <scope>NUCLEOTIDE SEQUENCE</scope>
    <source>
        <strain evidence="3">ZS-35-S2</strain>
    </source>
</reference>
<evidence type="ECO:0000313" key="3">
    <source>
        <dbReference type="EMBL" id="UWM54721.1"/>
    </source>
</evidence>
<dbReference type="Pfam" id="PF01882">
    <property type="entry name" value="DUF58"/>
    <property type="match status" value="1"/>
</dbReference>
<dbReference type="Proteomes" id="UP001057580">
    <property type="component" value="Chromosome"/>
</dbReference>